<dbReference type="Pfam" id="PF19432">
    <property type="entry name" value="RME-8_N"/>
    <property type="match status" value="1"/>
</dbReference>
<dbReference type="SUPFAM" id="SSF46565">
    <property type="entry name" value="Chaperone J-domain"/>
    <property type="match status" value="1"/>
</dbReference>
<protein>
    <submittedName>
        <fullName evidence="4">J domain-containing protein</fullName>
    </submittedName>
</protein>
<keyword evidence="3" id="KW-1185">Reference proteome</keyword>
<evidence type="ECO:0000313" key="3">
    <source>
        <dbReference type="Proteomes" id="UP000887572"/>
    </source>
</evidence>
<dbReference type="GO" id="GO:2000641">
    <property type="term" value="P:regulation of early endosome to late endosome transport"/>
    <property type="evidence" value="ECO:0007669"/>
    <property type="project" value="InterPro"/>
</dbReference>
<sequence>MKPVSFTPNNHDLCCFLVTKLSAWKGKYKRIFSIGNLAVTTYNPQTLEITNQWLYEDFFSIRCVADRPKHSNCDTNYSPAHATARSDDHQQQSQQQQFAIQVRKRGGKIETMRFASEYAREVVTEALRYQTRFASDQNVRRPKFSCSKRGWAGKDTPVTLELASGSVNQLCPRTSVLWKSYCYKDIRLIIPTKDRQNGFVLEIGDQRRRHQFFCDQMDSLLREMREIAMEFVAVDLQLARDSLSLDDFMLTRLGLCSKDEQIASYAEFNVQKFTAKCAGAAAESQQGVPTRRLLCLSESCVVERDPLSYGVVCARPLRTIVCLVRDLADPQKFIIIYESDDERTFTSNERDSLLAALVDGARGSGNYQVHVISSRRHFREMRLILFGHTLDEDSETLLLKHMVNVPAGLKRIDMVRRFNANIPYNGLSHSTPSEGFFTDNKAKTIVACLDAVLSEQIGQQQQDVQTQRVVNNVHAPVVDPLEPLTRIEAQMACLHRLFSSKTGFQAFTTVDGIREKLGSLVVSVLKRRCEAIDHATVELLCALLQPMHANYDLRIEQLNKQSLLSSRAFVEHLLQLVVEHVANGTGALVIASMLDFLTFTVCAPYSETTPGDTFDAILTMVAQRGRTFYKLFQHPSMTIVKGAGMVMRAIIEESDRDVSRQMQLLALTEGAFLKHLELALLSTGKDLRVLANKQLSGYLVALWIAENQAAKDLLQRCLPRGLLDFLDSKETVPASAVANERDLLSIRNNLEMADSSERERPFAQIQDQLRNIQVTLEARLDTLLQHWNLEQKLNFLQSSRIREEHQQQKIQQRPVVLRKRRRLVKASANWKLFCYQFGQNHARADLIWNEKTRDEFRQATENEWRQLQQELEFVQPGTAVSWNHSEFTVTYASLSDEIRIGDYYLRFLLTEENSSDAATPIHRPHDFFNNIYHRFLLTQRAEMRCICLRAMALVYERHCISIGPFADTRHIVEMLAKCTNVAERDHFLFFINKLSLDKQNVRELITANSVALLVDIAVLAHLHTNRAKLHGQTNVIEANKDGTQCEETEPKEWYYNDRQGQRQGPISFRKMKRLYFDGVLFEKSEIWAEGLDKWCHLSSVAQFRWTVCCVGKPTTAASSTGDAGSGTIGEEVETKETTEMALPVGLYNLTDLCSLILDTLIQMCTFFPSRDETDAVIRPMPRIKKVLSEPVLLYQLVQLLLTYDPSVVQRVATLVNDVMQDNPFVPRLYLSGVFFFILMYNGSNILPVARFLKDTHLKQAFRSTLSKSELASRSVLCPMLPEANIFYLEEYGAEKYAEVFLGEFENPECIWNSEMRRNMIEKIAIHVSDFSSRLSSNVKALYRYCPIPPIDYPQLKEELFCQFYYLRHLTDHHRFPNWPIREPVEFLRACLSAWQDEITRKPAQMSVEQACERLGLSITDSAAGWKDASAVRRAYFKLAQKYHPDKNPDGREQFEQINYAYEFLTSTLVRASSSSSPDMNRIVIIIRAQSIVYRRNLQVLSPYKYAGYSQLIKTINLESNDDTLFARSKEDGGQLLVAAVELCYWTLRSSALNAEQLRRDGGLDALYKTFERCVPMITAGSHESDMPVQVCTHVCNCFATAARFEACREKIAEMKTLFKSICQLLRFEVLHRLACAAAECVCAFSVCTLLQTQLFQAGVIWQLLPHLFRFDYTLDEGGVAHSEKSNQQAVLNRLARSCCEALACLAGFRPDTPDNDGVQNSLRAMLTPFICRQMQLARLALPVSVPQLSAYEETPQKGEQSAELPPSAASPNGGAPHQQKFNGQAEDEDEEELVNAKPAVVQCRNDSVLKLLNSNTEDPYLIWDNSTRAELLDFVDKHRNSHENTSELFGAEFKLSVYAAELVVGEIFVRIYNTQPEFKLLEPKRTCIDLLDFLTKHAEQLLVQEGVIRPAMLKPKPAPNPKPLNMPARPAGSSLNGTNSSTMSKPKPLHKTEEADLIDLTTEFVVEEELPVLDWGQFISANTPASKSPTSQSGLSHANDSQWRMSGGRFPLQERVRMVLEALRNVLMMNPGIELLLIGHFSTIFAFLRVHSLSAIQLKALQIISIAASNKECVSDIACTIQLPLLLTLLAKLPKATEIILRTLVALVINGTVVKDLLEYGGLIYVLCIFTECNLAQNVISPGSSTASRMLSAELLAKLQADKLTGPKWARFLIRFLPSAFADALRDNPGQAILMFDTNTENPELIWNDAMRSGVRQVLQRILDELVLSQHKDPNAKWNSNSVIGENQCAYGEVTSGELIIGGIFLRLFIANPSWAVRHPRQFATELVERLLQLWQSAQQQKNARTEEELQKWRKVLEQISKALILLAAHHPTTMDMIPAQGYLPQFCQSMLSTHSDDVARSALRVLTQLSENANCANAFVSVSALSKGMLVCMRRQPELARESAHALKMITMRCTPEMAEQMLTSGMVDHLLSMLGSALPGVSNPSAAKAEIADALKACCKDAQFGERIAQVLQKSQVWAQYRDQRHDLFLPTITQTPAITGGPSAGSSSVAGYLTEGMFEPPPARIAPPPQPKTEKNNNSIDPFGGPL</sequence>
<dbReference type="GO" id="GO:0006898">
    <property type="term" value="P:receptor-mediated endocytosis"/>
    <property type="evidence" value="ECO:0007669"/>
    <property type="project" value="TreeGrafter"/>
</dbReference>
<dbReference type="InterPro" id="IPR045802">
    <property type="entry name" value="GRV2/DNAJC13_N"/>
</dbReference>
<dbReference type="Gene3D" id="1.25.10.10">
    <property type="entry name" value="Leucine-rich Repeat Variant"/>
    <property type="match status" value="2"/>
</dbReference>
<dbReference type="Proteomes" id="UP000887572">
    <property type="component" value="Unplaced"/>
</dbReference>
<dbReference type="WBParaSite" id="Gr19_v10_g4169.t1">
    <property type="protein sequence ID" value="Gr19_v10_g4169.t1"/>
    <property type="gene ID" value="Gr19_v10_g4169"/>
</dbReference>
<feature type="compositionally biased region" description="Pro residues" evidence="1">
    <location>
        <begin position="2522"/>
        <end position="2534"/>
    </location>
</feature>
<proteinExistence type="predicted"/>
<dbReference type="InterPro" id="IPR016024">
    <property type="entry name" value="ARM-type_fold"/>
</dbReference>
<dbReference type="PROSITE" id="PS50076">
    <property type="entry name" value="DNAJ_2"/>
    <property type="match status" value="1"/>
</dbReference>
<dbReference type="SMART" id="SM00271">
    <property type="entry name" value="DnaJ"/>
    <property type="match status" value="1"/>
</dbReference>
<feature type="region of interest" description="Disordered" evidence="1">
    <location>
        <begin position="2515"/>
        <end position="2550"/>
    </location>
</feature>
<dbReference type="InterPro" id="IPR044978">
    <property type="entry name" value="GRV2/DNAJC13"/>
</dbReference>
<dbReference type="Pfam" id="PF14237">
    <property type="entry name" value="GYF_2"/>
    <property type="match status" value="1"/>
</dbReference>
<feature type="region of interest" description="Disordered" evidence="1">
    <location>
        <begin position="1913"/>
        <end position="1948"/>
    </location>
</feature>
<dbReference type="GO" id="GO:0010008">
    <property type="term" value="C:endosome membrane"/>
    <property type="evidence" value="ECO:0007669"/>
    <property type="project" value="TreeGrafter"/>
</dbReference>
<feature type="compositionally biased region" description="Low complexity" evidence="1">
    <location>
        <begin position="1765"/>
        <end position="1776"/>
    </location>
</feature>
<feature type="compositionally biased region" description="Polar residues" evidence="1">
    <location>
        <begin position="1933"/>
        <end position="1944"/>
    </location>
</feature>
<dbReference type="PANTHER" id="PTHR36983:SF2">
    <property type="entry name" value="DNAJ HOMOLOG SUBFAMILY C MEMBER 13"/>
    <property type="match status" value="1"/>
</dbReference>
<dbReference type="FunFam" id="1.10.287.110:FF:000007">
    <property type="entry name" value="DnaJ (Hsp40) homolog, subfamily C, member 13"/>
    <property type="match status" value="1"/>
</dbReference>
<accession>A0A914HSW1</accession>
<evidence type="ECO:0000313" key="4">
    <source>
        <dbReference type="WBParaSite" id="Gr19_v10_g4169.t1"/>
    </source>
</evidence>
<reference evidence="4" key="1">
    <citation type="submission" date="2022-11" db="UniProtKB">
        <authorList>
            <consortium name="WormBaseParasite"/>
        </authorList>
    </citation>
    <scope>IDENTIFICATION</scope>
</reference>
<dbReference type="CDD" id="cd06257">
    <property type="entry name" value="DnaJ"/>
    <property type="match status" value="1"/>
</dbReference>
<feature type="domain" description="J" evidence="2">
    <location>
        <begin position="1409"/>
        <end position="1477"/>
    </location>
</feature>
<dbReference type="PANTHER" id="PTHR36983">
    <property type="entry name" value="DNAJ HOMOLOG SUBFAMILY C MEMBER 13"/>
    <property type="match status" value="1"/>
</dbReference>
<dbReference type="GO" id="GO:0007032">
    <property type="term" value="P:endosome organization"/>
    <property type="evidence" value="ECO:0007669"/>
    <property type="project" value="InterPro"/>
</dbReference>
<dbReference type="Pfam" id="PF00226">
    <property type="entry name" value="DnaJ"/>
    <property type="match status" value="1"/>
</dbReference>
<name>A0A914HSW1_GLORO</name>
<feature type="region of interest" description="Disordered" evidence="1">
    <location>
        <begin position="76"/>
        <end position="95"/>
    </location>
</feature>
<evidence type="ECO:0000256" key="1">
    <source>
        <dbReference type="SAM" id="MobiDB-lite"/>
    </source>
</evidence>
<dbReference type="Gene3D" id="1.10.287.110">
    <property type="entry name" value="DnaJ domain"/>
    <property type="match status" value="1"/>
</dbReference>
<dbReference type="InterPro" id="IPR025640">
    <property type="entry name" value="GYF_2"/>
</dbReference>
<dbReference type="InterPro" id="IPR036869">
    <property type="entry name" value="J_dom_sf"/>
</dbReference>
<dbReference type="SUPFAM" id="SSF48371">
    <property type="entry name" value="ARM repeat"/>
    <property type="match status" value="2"/>
</dbReference>
<dbReference type="InterPro" id="IPR001623">
    <property type="entry name" value="DnaJ_domain"/>
</dbReference>
<feature type="region of interest" description="Disordered" evidence="1">
    <location>
        <begin position="1751"/>
        <end position="1794"/>
    </location>
</feature>
<organism evidence="3 4">
    <name type="scientific">Globodera rostochiensis</name>
    <name type="common">Golden nematode worm</name>
    <name type="synonym">Heterodera rostochiensis</name>
    <dbReference type="NCBI Taxonomy" id="31243"/>
    <lineage>
        <taxon>Eukaryota</taxon>
        <taxon>Metazoa</taxon>
        <taxon>Ecdysozoa</taxon>
        <taxon>Nematoda</taxon>
        <taxon>Chromadorea</taxon>
        <taxon>Rhabditida</taxon>
        <taxon>Tylenchina</taxon>
        <taxon>Tylenchomorpha</taxon>
        <taxon>Tylenchoidea</taxon>
        <taxon>Heteroderidae</taxon>
        <taxon>Heteroderinae</taxon>
        <taxon>Globodera</taxon>
    </lineage>
</organism>
<dbReference type="InterPro" id="IPR011989">
    <property type="entry name" value="ARM-like"/>
</dbReference>
<evidence type="ECO:0000259" key="2">
    <source>
        <dbReference type="PROSITE" id="PS50076"/>
    </source>
</evidence>